<keyword evidence="2" id="KW-1185">Reference proteome</keyword>
<accession>A0ABQ3IMV3</accession>
<organism evidence="1 2">
    <name type="scientific">Aliiroseovarius zhejiangensis</name>
    <dbReference type="NCBI Taxonomy" id="1632025"/>
    <lineage>
        <taxon>Bacteria</taxon>
        <taxon>Pseudomonadati</taxon>
        <taxon>Pseudomonadota</taxon>
        <taxon>Alphaproteobacteria</taxon>
        <taxon>Rhodobacterales</taxon>
        <taxon>Paracoccaceae</taxon>
        <taxon>Aliiroseovarius</taxon>
    </lineage>
</organism>
<dbReference type="RefSeq" id="WP_162804693.1">
    <property type="nucleotide sequence ID" value="NZ_BNCH01000001.1"/>
</dbReference>
<proteinExistence type="predicted"/>
<dbReference type="EMBL" id="BNCH01000001">
    <property type="protein sequence ID" value="GHE89030.1"/>
    <property type="molecule type" value="Genomic_DNA"/>
</dbReference>
<protein>
    <recommendedName>
        <fullName evidence="3">RES domain-containing protein</fullName>
    </recommendedName>
</protein>
<evidence type="ECO:0008006" key="3">
    <source>
        <dbReference type="Google" id="ProtNLM"/>
    </source>
</evidence>
<reference evidence="2" key="1">
    <citation type="journal article" date="2019" name="Int. J. Syst. Evol. Microbiol.">
        <title>The Global Catalogue of Microorganisms (GCM) 10K type strain sequencing project: providing services to taxonomists for standard genome sequencing and annotation.</title>
        <authorList>
            <consortium name="The Broad Institute Genomics Platform"/>
            <consortium name="The Broad Institute Genome Sequencing Center for Infectious Disease"/>
            <person name="Wu L."/>
            <person name="Ma J."/>
        </authorList>
    </citation>
    <scope>NUCLEOTIDE SEQUENCE [LARGE SCALE GENOMIC DNA]</scope>
    <source>
        <strain evidence="2">KCTC 42443</strain>
    </source>
</reference>
<sequence>MGFFIGLGAKDHCGHFNALHDMVEAKHGVTIPRTHKRAELLHQAETVFKAPLGQEVKSFLGFLADISASNVFEALVADKGKMKPTEPCQYHLELKDLSDIDPSIEGISFMETRDARSYFTILKSHQAHSPCPTANYSLRRNKAKRELARSPYGDISLISFALRFFGQRLTKEGRALSSVSSNSEAFFAEACRCFGAPAELGGGVYFFESDNAEILVRPVADIGIDLHVFDLCKPSPVSDELLRLLDGGMATFRA</sequence>
<dbReference type="Proteomes" id="UP000609802">
    <property type="component" value="Unassembled WGS sequence"/>
</dbReference>
<evidence type="ECO:0000313" key="1">
    <source>
        <dbReference type="EMBL" id="GHE89030.1"/>
    </source>
</evidence>
<gene>
    <name evidence="1" type="ORF">GCM10016455_06490</name>
</gene>
<evidence type="ECO:0000313" key="2">
    <source>
        <dbReference type="Proteomes" id="UP000609802"/>
    </source>
</evidence>
<comment type="caution">
    <text evidence="1">The sequence shown here is derived from an EMBL/GenBank/DDBJ whole genome shotgun (WGS) entry which is preliminary data.</text>
</comment>
<name>A0ABQ3IMV3_9RHOB</name>